<dbReference type="STRING" id="28122.SAMN02745108_00272"/>
<dbReference type="EMBL" id="FUWU01000003">
    <property type="protein sequence ID" value="SJZ36910.1"/>
    <property type="molecule type" value="Genomic_DNA"/>
</dbReference>
<evidence type="ECO:0000313" key="2">
    <source>
        <dbReference type="Proteomes" id="UP000190449"/>
    </source>
</evidence>
<sequence>MTTAQSESLVSRIVEKNVQLLMNDFSIDMESAFGFVYKSRVFEALNDPETGLRARSPDYIYELIREEFLKK</sequence>
<proteinExistence type="predicted"/>
<reference evidence="1 2" key="1">
    <citation type="submission" date="2017-02" db="EMBL/GenBank/DDBJ databases">
        <authorList>
            <person name="Peterson S.W."/>
        </authorList>
    </citation>
    <scope>NUCLEOTIDE SEQUENCE [LARGE SCALE GENOMIC DNA]</scope>
    <source>
        <strain evidence="1 2">ATCC 43854</strain>
    </source>
</reference>
<evidence type="ECO:0000313" key="1">
    <source>
        <dbReference type="EMBL" id="SJZ36910.1"/>
    </source>
</evidence>
<name>A0A1T4K373_9BACT</name>
<dbReference type="AlphaFoldDB" id="A0A1T4K373"/>
<organism evidence="1 2">
    <name type="scientific">Fibrobacter intestinalis</name>
    <dbReference type="NCBI Taxonomy" id="28122"/>
    <lineage>
        <taxon>Bacteria</taxon>
        <taxon>Pseudomonadati</taxon>
        <taxon>Fibrobacterota</taxon>
        <taxon>Fibrobacteria</taxon>
        <taxon>Fibrobacterales</taxon>
        <taxon>Fibrobacteraceae</taxon>
        <taxon>Fibrobacter</taxon>
    </lineage>
</organism>
<accession>A0A1T4K373</accession>
<protein>
    <submittedName>
        <fullName evidence="1">Uncharacterized protein</fullName>
    </submittedName>
</protein>
<gene>
    <name evidence="1" type="ORF">SAMN02745108_00272</name>
</gene>
<dbReference type="RefSeq" id="WP_078775457.1">
    <property type="nucleotide sequence ID" value="NZ_FUWU01000003.1"/>
</dbReference>
<dbReference type="Proteomes" id="UP000190449">
    <property type="component" value="Unassembled WGS sequence"/>
</dbReference>